<comment type="caution">
    <text evidence="1">The sequence shown here is derived from an EMBL/GenBank/DDBJ whole genome shotgun (WGS) entry which is preliminary data.</text>
</comment>
<dbReference type="AlphaFoldDB" id="A0A937K5W4"/>
<gene>
    <name evidence="1" type="ORF">JK634_14535</name>
</gene>
<keyword evidence="2" id="KW-1185">Reference proteome</keyword>
<name>A0A937K5W4_9CLOT</name>
<dbReference type="RefSeq" id="WP_202768401.1">
    <property type="nucleotide sequence ID" value="NZ_JAESWA010000023.1"/>
</dbReference>
<evidence type="ECO:0000313" key="2">
    <source>
        <dbReference type="Proteomes" id="UP000623681"/>
    </source>
</evidence>
<organism evidence="1 2">
    <name type="scientific">Clostridium paridis</name>
    <dbReference type="NCBI Taxonomy" id="2803863"/>
    <lineage>
        <taxon>Bacteria</taxon>
        <taxon>Bacillati</taxon>
        <taxon>Bacillota</taxon>
        <taxon>Clostridia</taxon>
        <taxon>Eubacteriales</taxon>
        <taxon>Clostridiaceae</taxon>
        <taxon>Clostridium</taxon>
    </lineage>
</organism>
<dbReference type="Proteomes" id="UP000623681">
    <property type="component" value="Unassembled WGS sequence"/>
</dbReference>
<proteinExistence type="predicted"/>
<reference evidence="1" key="1">
    <citation type="submission" date="2021-01" db="EMBL/GenBank/DDBJ databases">
        <title>Genome public.</title>
        <authorList>
            <person name="Liu C."/>
            <person name="Sun Q."/>
        </authorList>
    </citation>
    <scope>NUCLEOTIDE SEQUENCE</scope>
    <source>
        <strain evidence="1">YIM B02565</strain>
    </source>
</reference>
<dbReference type="EMBL" id="JAESWA010000023">
    <property type="protein sequence ID" value="MBL4933028.1"/>
    <property type="molecule type" value="Genomic_DNA"/>
</dbReference>
<sequence>MTKRTIATNREVIIKDETGAMVNIDYTCPYCHYNTGELITIGAGDVDKIDSGFETDQVCGVCGKDLIIECR</sequence>
<accession>A0A937K5W4</accession>
<evidence type="ECO:0000313" key="1">
    <source>
        <dbReference type="EMBL" id="MBL4933028.1"/>
    </source>
</evidence>
<protein>
    <submittedName>
        <fullName evidence="1">Uncharacterized protein</fullName>
    </submittedName>
</protein>